<dbReference type="GO" id="GO:0016491">
    <property type="term" value="F:oxidoreductase activity"/>
    <property type="evidence" value="ECO:0007669"/>
    <property type="project" value="UniProtKB-KW"/>
</dbReference>
<gene>
    <name evidence="2" type="ORF">Daesc_005445</name>
</gene>
<dbReference type="Pfam" id="PF00106">
    <property type="entry name" value="adh_short"/>
    <property type="match status" value="1"/>
</dbReference>
<evidence type="ECO:0000256" key="1">
    <source>
        <dbReference type="ARBA" id="ARBA00023002"/>
    </source>
</evidence>
<dbReference type="InterPro" id="IPR002347">
    <property type="entry name" value="SDR_fam"/>
</dbReference>
<keyword evidence="1" id="KW-0560">Oxidoreductase</keyword>
<dbReference type="Gene3D" id="3.40.50.720">
    <property type="entry name" value="NAD(P)-binding Rossmann-like Domain"/>
    <property type="match status" value="1"/>
</dbReference>
<dbReference type="PRINTS" id="PR00081">
    <property type="entry name" value="GDHRDH"/>
</dbReference>
<evidence type="ECO:0008006" key="4">
    <source>
        <dbReference type="Google" id="ProtNLM"/>
    </source>
</evidence>
<sequence length="296" mass="32034">MPFREFVSEQRRDLPILTTTEAYAGKTYIVTGSNTGLGLEAAKHLVRVKAKKVIIAVRNIKAGEAAKAEIEAVTRNYGVAEVWHLDLASFQSVKDFAKKATASLDPINGLIENASIALDRLSLAEGYETTITINILSTFLLAVLLFPKMSETAKQYSTLPHLSIVISAAGFAVKEAFDNVKDDFLRKTNSPSEADMGARYPLSKLIQIFAGRHFASLLSLSKTGVAVNLVNPGLCKTALSRHGRFLLRMQIVTAGLLLGRTAEMGSRTLLHGAVAGKESHGCYVSACEIKENQVPD</sequence>
<dbReference type="InterPro" id="IPR036291">
    <property type="entry name" value="NAD(P)-bd_dom_sf"/>
</dbReference>
<dbReference type="EMBL" id="JBANMG010000005">
    <property type="protein sequence ID" value="KAK6953145.1"/>
    <property type="molecule type" value="Genomic_DNA"/>
</dbReference>
<evidence type="ECO:0000313" key="2">
    <source>
        <dbReference type="EMBL" id="KAK6953145.1"/>
    </source>
</evidence>
<dbReference type="PANTHER" id="PTHR43157">
    <property type="entry name" value="PHOSPHATIDYLINOSITOL-GLYCAN BIOSYNTHESIS CLASS F PROTEIN-RELATED"/>
    <property type="match status" value="1"/>
</dbReference>
<dbReference type="PANTHER" id="PTHR43157:SF61">
    <property type="entry name" value="DEHYDROGENASE_REDUCTASE FAMILY PROTEIN, PUTATIVE (AFU_ORTHOLOGUE AFUA_3G01250)-RELATED"/>
    <property type="match status" value="1"/>
</dbReference>
<dbReference type="AlphaFoldDB" id="A0AAX6MKH6"/>
<keyword evidence="3" id="KW-1185">Reference proteome</keyword>
<organism evidence="2 3">
    <name type="scientific">Daldinia eschscholtzii</name>
    <dbReference type="NCBI Taxonomy" id="292717"/>
    <lineage>
        <taxon>Eukaryota</taxon>
        <taxon>Fungi</taxon>
        <taxon>Dikarya</taxon>
        <taxon>Ascomycota</taxon>
        <taxon>Pezizomycotina</taxon>
        <taxon>Sordariomycetes</taxon>
        <taxon>Xylariomycetidae</taxon>
        <taxon>Xylariales</taxon>
        <taxon>Hypoxylaceae</taxon>
        <taxon>Daldinia</taxon>
    </lineage>
</organism>
<proteinExistence type="predicted"/>
<evidence type="ECO:0000313" key="3">
    <source>
        <dbReference type="Proteomes" id="UP001369815"/>
    </source>
</evidence>
<accession>A0AAX6MKH6</accession>
<dbReference type="Proteomes" id="UP001369815">
    <property type="component" value="Unassembled WGS sequence"/>
</dbReference>
<name>A0AAX6MKH6_9PEZI</name>
<dbReference type="SUPFAM" id="SSF51735">
    <property type="entry name" value="NAD(P)-binding Rossmann-fold domains"/>
    <property type="match status" value="1"/>
</dbReference>
<reference evidence="2 3" key="1">
    <citation type="journal article" date="2024" name="Front Chem Biol">
        <title>Unveiling the potential of Daldinia eschscholtzii MFLUCC 19-0629 through bioactivity and bioinformatics studies for enhanced sustainable agriculture production.</title>
        <authorList>
            <person name="Brooks S."/>
            <person name="Weaver J.A."/>
            <person name="Klomchit A."/>
            <person name="Alharthi S.A."/>
            <person name="Onlamun T."/>
            <person name="Nurani R."/>
            <person name="Vong T.K."/>
            <person name="Alberti F."/>
            <person name="Greco C."/>
        </authorList>
    </citation>
    <scope>NUCLEOTIDE SEQUENCE [LARGE SCALE GENOMIC DNA]</scope>
    <source>
        <strain evidence="2">MFLUCC 19-0629</strain>
    </source>
</reference>
<comment type="caution">
    <text evidence="2">The sequence shown here is derived from an EMBL/GenBank/DDBJ whole genome shotgun (WGS) entry which is preliminary data.</text>
</comment>
<protein>
    <recommendedName>
        <fullName evidence="4">NAD(P)-binding protein</fullName>
    </recommendedName>
</protein>